<dbReference type="Proteomes" id="UP000589738">
    <property type="component" value="Unassembled WGS sequence"/>
</dbReference>
<comment type="caution">
    <text evidence="5">The sequence shown here is derived from an EMBL/GenBank/DDBJ whole genome shotgun (WGS) entry which is preliminary data.</text>
</comment>
<evidence type="ECO:0000313" key="6">
    <source>
        <dbReference type="Proteomes" id="UP000589738"/>
    </source>
</evidence>
<comment type="pathway">
    <text evidence="1">Amino-acid biosynthesis; L-asparagine biosynthesis; L-asparagine from L-aspartate (L-Gln route): step 1/1.</text>
</comment>
<organism evidence="5 6">
    <name type="scientific">Chryseobacterium shigense</name>
    <dbReference type="NCBI Taxonomy" id="297244"/>
    <lineage>
        <taxon>Bacteria</taxon>
        <taxon>Pseudomonadati</taxon>
        <taxon>Bacteroidota</taxon>
        <taxon>Flavobacteriia</taxon>
        <taxon>Flavobacteriales</taxon>
        <taxon>Weeksellaceae</taxon>
        <taxon>Chryseobacterium group</taxon>
        <taxon>Chryseobacterium</taxon>
    </lineage>
</organism>
<feature type="domain" description="Glutamine amidotransferase type-2" evidence="4">
    <location>
        <begin position="2"/>
        <end position="66"/>
    </location>
</feature>
<dbReference type="GO" id="GO:0004066">
    <property type="term" value="F:asparagine synthase (glutamine-hydrolyzing) activity"/>
    <property type="evidence" value="ECO:0007669"/>
    <property type="project" value="UniProtKB-EC"/>
</dbReference>
<gene>
    <name evidence="5" type="ORF">HNP36_002744</name>
</gene>
<protein>
    <recommendedName>
        <fullName evidence="2">asparagine synthase (glutamine-hydrolyzing)</fullName>
        <ecNumber evidence="2">6.3.5.4</ecNumber>
    </recommendedName>
</protein>
<name>A0A841NK74_9FLAO</name>
<proteinExistence type="predicted"/>
<dbReference type="EC" id="6.3.5.4" evidence="2"/>
<dbReference type="PANTHER" id="PTHR43284">
    <property type="entry name" value="ASPARAGINE SYNTHETASE (GLUTAMINE-HYDROLYZING)"/>
    <property type="match status" value="1"/>
</dbReference>
<reference evidence="5 6" key="1">
    <citation type="submission" date="2020-08" db="EMBL/GenBank/DDBJ databases">
        <title>Functional genomics of gut bacteria from endangered species of beetles.</title>
        <authorList>
            <person name="Carlos-Shanley C."/>
        </authorList>
    </citation>
    <scope>NUCLEOTIDE SEQUENCE [LARGE SCALE GENOMIC DNA]</scope>
    <source>
        <strain evidence="5 6">S00136</strain>
    </source>
</reference>
<dbReference type="AlphaFoldDB" id="A0A841NK74"/>
<sequence length="66" mass="7443">MCGIAGIITNNARNYQNEIQRMTDAIAYRGPDSAHHEFYDNAALGHRRLSIIDLNSLCFCTLWGTQ</sequence>
<dbReference type="PANTHER" id="PTHR43284:SF1">
    <property type="entry name" value="ASPARAGINE SYNTHETASE"/>
    <property type="match status" value="1"/>
</dbReference>
<dbReference type="RefSeq" id="WP_184164506.1">
    <property type="nucleotide sequence ID" value="NZ_JACHLC010000003.1"/>
</dbReference>
<evidence type="ECO:0000256" key="3">
    <source>
        <dbReference type="ARBA" id="ARBA00048741"/>
    </source>
</evidence>
<dbReference type="SUPFAM" id="SSF56235">
    <property type="entry name" value="N-terminal nucleophile aminohydrolases (Ntn hydrolases)"/>
    <property type="match status" value="1"/>
</dbReference>
<accession>A0A841NK74</accession>
<evidence type="ECO:0000256" key="1">
    <source>
        <dbReference type="ARBA" id="ARBA00005187"/>
    </source>
</evidence>
<dbReference type="Gene3D" id="3.60.20.10">
    <property type="entry name" value="Glutamine Phosphoribosylpyrophosphate, subunit 1, domain 1"/>
    <property type="match status" value="1"/>
</dbReference>
<keyword evidence="6" id="KW-1185">Reference proteome</keyword>
<evidence type="ECO:0000256" key="2">
    <source>
        <dbReference type="ARBA" id="ARBA00012737"/>
    </source>
</evidence>
<dbReference type="InterPro" id="IPR051786">
    <property type="entry name" value="ASN_synthetase/amidase"/>
</dbReference>
<dbReference type="PROSITE" id="PS51278">
    <property type="entry name" value="GATASE_TYPE_2"/>
    <property type="match status" value="1"/>
</dbReference>
<dbReference type="InterPro" id="IPR017932">
    <property type="entry name" value="GATase_2_dom"/>
</dbReference>
<dbReference type="EMBL" id="JACHLC010000003">
    <property type="protein sequence ID" value="MBB6371659.1"/>
    <property type="molecule type" value="Genomic_DNA"/>
</dbReference>
<comment type="catalytic activity">
    <reaction evidence="3">
        <text>L-aspartate + L-glutamine + ATP + H2O = L-asparagine + L-glutamate + AMP + diphosphate + H(+)</text>
        <dbReference type="Rhea" id="RHEA:12228"/>
        <dbReference type="ChEBI" id="CHEBI:15377"/>
        <dbReference type="ChEBI" id="CHEBI:15378"/>
        <dbReference type="ChEBI" id="CHEBI:29985"/>
        <dbReference type="ChEBI" id="CHEBI:29991"/>
        <dbReference type="ChEBI" id="CHEBI:30616"/>
        <dbReference type="ChEBI" id="CHEBI:33019"/>
        <dbReference type="ChEBI" id="CHEBI:58048"/>
        <dbReference type="ChEBI" id="CHEBI:58359"/>
        <dbReference type="ChEBI" id="CHEBI:456215"/>
        <dbReference type="EC" id="6.3.5.4"/>
    </reaction>
</comment>
<evidence type="ECO:0000259" key="4">
    <source>
        <dbReference type="PROSITE" id="PS51278"/>
    </source>
</evidence>
<evidence type="ECO:0000313" key="5">
    <source>
        <dbReference type="EMBL" id="MBB6371659.1"/>
    </source>
</evidence>
<dbReference type="InterPro" id="IPR029055">
    <property type="entry name" value="Ntn_hydrolases_N"/>
</dbReference>